<dbReference type="AlphaFoldDB" id="A0A1D7QYY8"/>
<protein>
    <submittedName>
        <fullName evidence="1">Uncharacterized protein</fullName>
    </submittedName>
</protein>
<dbReference type="STRING" id="632773.BBEV_2896"/>
<proteinExistence type="predicted"/>
<gene>
    <name evidence="1" type="ORF">BBEV_2896</name>
</gene>
<evidence type="ECO:0000313" key="1">
    <source>
        <dbReference type="EMBL" id="AOM84221.1"/>
    </source>
</evidence>
<dbReference type="Proteomes" id="UP000094463">
    <property type="component" value="Chromosome"/>
</dbReference>
<keyword evidence="2" id="KW-1185">Reference proteome</keyword>
<evidence type="ECO:0000313" key="2">
    <source>
        <dbReference type="Proteomes" id="UP000094463"/>
    </source>
</evidence>
<organism evidence="1 2">
    <name type="scientific">Salisediminibacterium beveridgei</name>
    <dbReference type="NCBI Taxonomy" id="632773"/>
    <lineage>
        <taxon>Bacteria</taxon>
        <taxon>Bacillati</taxon>
        <taxon>Bacillota</taxon>
        <taxon>Bacilli</taxon>
        <taxon>Bacillales</taxon>
        <taxon>Bacillaceae</taxon>
        <taxon>Salisediminibacterium</taxon>
    </lineage>
</organism>
<sequence>MLILVILVLILFILLGSIRVKLQELLDHHKTKNQVMNKVNGDVSNVYSVRDNDEQGLTFLVYMEERWQWLPGDHCIPQDKQLEKEQEIDVFGDHRQ</sequence>
<name>A0A1D7QYY8_9BACI</name>
<accession>A0A1D7QYY8</accession>
<dbReference type="EMBL" id="CP012502">
    <property type="protein sequence ID" value="AOM84221.1"/>
    <property type="molecule type" value="Genomic_DNA"/>
</dbReference>
<dbReference type="KEGG" id="bbev:BBEV_2896"/>
<reference evidence="1 2" key="1">
    <citation type="submission" date="2015-08" db="EMBL/GenBank/DDBJ databases">
        <title>The complete genome sequence of Bacillus beveridgei MLTeJB.</title>
        <authorList>
            <person name="Hanson T.E."/>
            <person name="Mesa C."/>
            <person name="Basesman S.M."/>
            <person name="Oremland R.S."/>
        </authorList>
    </citation>
    <scope>NUCLEOTIDE SEQUENCE [LARGE SCALE GENOMIC DNA]</scope>
    <source>
        <strain evidence="1 2">MLTeJB</strain>
    </source>
</reference>